<dbReference type="GO" id="GO:0004386">
    <property type="term" value="F:helicase activity"/>
    <property type="evidence" value="ECO:0007669"/>
    <property type="project" value="UniProtKB-KW"/>
</dbReference>
<organism evidence="3 4">
    <name type="scientific">Neosartorya fischeri (strain ATCC 1020 / DSM 3700 / CBS 544.65 / FGSC A1164 / JCM 1740 / NRRL 181 / WB 181)</name>
    <name type="common">Aspergillus fischerianus</name>
    <dbReference type="NCBI Taxonomy" id="331117"/>
    <lineage>
        <taxon>Eukaryota</taxon>
        <taxon>Fungi</taxon>
        <taxon>Dikarya</taxon>
        <taxon>Ascomycota</taxon>
        <taxon>Pezizomycotina</taxon>
        <taxon>Eurotiomycetes</taxon>
        <taxon>Eurotiomycetidae</taxon>
        <taxon>Eurotiales</taxon>
        <taxon>Aspergillaceae</taxon>
        <taxon>Aspergillus</taxon>
        <taxon>Aspergillus subgen. Fumigati</taxon>
    </lineage>
</organism>
<dbReference type="STRING" id="331117.A1D3Y7"/>
<reference evidence="4" key="1">
    <citation type="journal article" date="2008" name="PLoS Genet.">
        <title>Genomic islands in the pathogenic filamentous fungus Aspergillus fumigatus.</title>
        <authorList>
            <person name="Fedorova N.D."/>
            <person name="Khaldi N."/>
            <person name="Joardar V.S."/>
            <person name="Maiti R."/>
            <person name="Amedeo P."/>
            <person name="Anderson M.J."/>
            <person name="Crabtree J."/>
            <person name="Silva J.C."/>
            <person name="Badger J.H."/>
            <person name="Albarraq A."/>
            <person name="Angiuoli S."/>
            <person name="Bussey H."/>
            <person name="Bowyer P."/>
            <person name="Cotty P.J."/>
            <person name="Dyer P.S."/>
            <person name="Egan A."/>
            <person name="Galens K."/>
            <person name="Fraser-Liggett C.M."/>
            <person name="Haas B.J."/>
            <person name="Inman J.M."/>
            <person name="Kent R."/>
            <person name="Lemieux S."/>
            <person name="Malavazi I."/>
            <person name="Orvis J."/>
            <person name="Roemer T."/>
            <person name="Ronning C.M."/>
            <person name="Sundaram J.P."/>
            <person name="Sutton G."/>
            <person name="Turner G."/>
            <person name="Venter J.C."/>
            <person name="White O.R."/>
            <person name="Whitty B.R."/>
            <person name="Youngman P."/>
            <person name="Wolfe K.H."/>
            <person name="Goldman G.H."/>
            <person name="Wortman J.R."/>
            <person name="Jiang B."/>
            <person name="Denning D.W."/>
            <person name="Nierman W.C."/>
        </authorList>
    </citation>
    <scope>NUCLEOTIDE SEQUENCE [LARGE SCALE GENOMIC DNA]</scope>
    <source>
        <strain evidence="4">ATCC 1020 / DSM 3700 / CBS 544.65 / FGSC A1164 / JCM 1740 / NRRL 181 / WB 181</strain>
    </source>
</reference>
<dbReference type="OrthoDB" id="10620397at2759"/>
<dbReference type="InterPro" id="IPR001650">
    <property type="entry name" value="Helicase_C-like"/>
</dbReference>
<dbReference type="GeneID" id="4591409"/>
<feature type="region of interest" description="Disordered" evidence="1">
    <location>
        <begin position="1"/>
        <end position="41"/>
    </location>
</feature>
<dbReference type="Proteomes" id="UP000006702">
    <property type="component" value="Unassembled WGS sequence"/>
</dbReference>
<evidence type="ECO:0000259" key="2">
    <source>
        <dbReference type="PROSITE" id="PS51194"/>
    </source>
</evidence>
<feature type="domain" description="Helicase C-terminal" evidence="2">
    <location>
        <begin position="102"/>
        <end position="219"/>
    </location>
</feature>
<proteinExistence type="predicted"/>
<accession>A1D3Y7</accession>
<keyword evidence="4" id="KW-1185">Reference proteome</keyword>
<dbReference type="SUPFAM" id="SSF52540">
    <property type="entry name" value="P-loop containing nucleoside triphosphate hydrolases"/>
    <property type="match status" value="1"/>
</dbReference>
<dbReference type="KEGG" id="nfi:NFIA_018310"/>
<keyword evidence="3" id="KW-0347">Helicase</keyword>
<dbReference type="Gene3D" id="3.40.50.300">
    <property type="entry name" value="P-loop containing nucleotide triphosphate hydrolases"/>
    <property type="match status" value="1"/>
</dbReference>
<evidence type="ECO:0000256" key="1">
    <source>
        <dbReference type="SAM" id="MobiDB-lite"/>
    </source>
</evidence>
<sequence>MGSYGEVRSRGTRSATSQFGDLGSCRATHESPVRPGETSYHRNLLLRQPKPIVKFGTLFQMPQGLSSKDANHSRRWHMNSGMAAHLDSQPLSLIGTVPVRIRVSRIVSECCQDEKVIIFVARIKQGESLASLLQGTGLSAQVTHNRKDMNERLAIIQEFNEGRCQVLITCRIGLSGISLQGANSVILDRPPEGWDDFLAAVHKAGLVQDGKAYLDIRQR</sequence>
<dbReference type="EMBL" id="DS027688">
    <property type="protein sequence ID" value="EAW23130.1"/>
    <property type="molecule type" value="Genomic_DNA"/>
</dbReference>
<gene>
    <name evidence="3" type="ORF">NFIA_018310</name>
</gene>
<dbReference type="PROSITE" id="PS51194">
    <property type="entry name" value="HELICASE_CTER"/>
    <property type="match status" value="1"/>
</dbReference>
<name>A1D3Y7_NEOFI</name>
<keyword evidence="3" id="KW-0067">ATP-binding</keyword>
<dbReference type="VEuPathDB" id="FungiDB:NFIA_018310"/>
<keyword evidence="3" id="KW-0547">Nucleotide-binding</keyword>
<protein>
    <submittedName>
        <fullName evidence="3">Helicase, putative</fullName>
    </submittedName>
</protein>
<evidence type="ECO:0000313" key="3">
    <source>
        <dbReference type="EMBL" id="EAW23130.1"/>
    </source>
</evidence>
<dbReference type="InterPro" id="IPR027417">
    <property type="entry name" value="P-loop_NTPase"/>
</dbReference>
<dbReference type="RefSeq" id="XP_001265027.1">
    <property type="nucleotide sequence ID" value="XM_001265026.1"/>
</dbReference>
<keyword evidence="3" id="KW-0378">Hydrolase</keyword>
<dbReference type="HOGENOM" id="CLU_1261826_0_0_1"/>
<dbReference type="Pfam" id="PF00271">
    <property type="entry name" value="Helicase_C"/>
    <property type="match status" value="1"/>
</dbReference>
<dbReference type="AlphaFoldDB" id="A1D3Y7"/>
<evidence type="ECO:0000313" key="4">
    <source>
        <dbReference type="Proteomes" id="UP000006702"/>
    </source>
</evidence>